<gene>
    <name evidence="1" type="ORF">AKN88_11510</name>
</gene>
<reference evidence="1 2" key="1">
    <citation type="journal article" date="2015" name="Genome Announc.">
        <title>Genome Sequences of Oblitimonas alkaliphila gen. nov. sp. nov. (Proposed), a Novel Bacterium of the Pseudomonadaceae Family.</title>
        <authorList>
            <person name="Lauer A.C."/>
            <person name="Nicholson A.C."/>
            <person name="Humrighouse B.W."/>
            <person name="Emery B."/>
            <person name="Drobish A."/>
            <person name="Juieng P."/>
            <person name="Loparev V."/>
            <person name="McQuiston J.R."/>
        </authorList>
    </citation>
    <scope>NUCLEOTIDE SEQUENCE [LARGE SCALE GENOMIC DNA]</scope>
    <source>
        <strain evidence="1 2">E5571</strain>
    </source>
</reference>
<dbReference type="AlphaFoldDB" id="A0A0K1XH23"/>
<accession>A0A0K1XH23</accession>
<dbReference type="Proteomes" id="UP000063953">
    <property type="component" value="Chromosome"/>
</dbReference>
<evidence type="ECO:0000313" key="1">
    <source>
        <dbReference type="EMBL" id="AKX60482.1"/>
    </source>
</evidence>
<name>A0A0K1XH23_9GAMM</name>
<dbReference type="RefSeq" id="WP_053101823.1">
    <property type="nucleotide sequence ID" value="NZ_CP012365.1"/>
</dbReference>
<dbReference type="EMBL" id="CP012365">
    <property type="protein sequence ID" value="AKX60482.1"/>
    <property type="molecule type" value="Genomic_DNA"/>
</dbReference>
<evidence type="ECO:0000313" key="2">
    <source>
        <dbReference type="Proteomes" id="UP000063953"/>
    </source>
</evidence>
<keyword evidence="2" id="KW-1185">Reference proteome</keyword>
<sequence>MLFTVYDKRTGKVLTSGRVPEEWIKYQVPDENADIIIGESAQDVDYVINGVIVERPVMGISLKETILEGVPIGAKVYVDGEFTGICESGYVEFNKSTQDSYQIKFSLFPYLDSEITV</sequence>
<protein>
    <submittedName>
        <fullName evidence="1">Uncharacterized protein</fullName>
    </submittedName>
</protein>
<proteinExistence type="predicted"/>
<organism evidence="1 2">
    <name type="scientific">Thiopseudomonas alkaliphila</name>
    <dbReference type="NCBI Taxonomy" id="1697053"/>
    <lineage>
        <taxon>Bacteria</taxon>
        <taxon>Pseudomonadati</taxon>
        <taxon>Pseudomonadota</taxon>
        <taxon>Gammaproteobacteria</taxon>
        <taxon>Pseudomonadales</taxon>
        <taxon>Pseudomonadaceae</taxon>
        <taxon>Thiopseudomonas</taxon>
    </lineage>
</organism>